<sequence length="388" mass="45513">MKGAVRKRGDTWSYYFNLGLIDGKRKKKEKGGFKTKKEAEKALRDAISEFEKGYIEPTKVNFTSVSTQWLEEYIKPLRKITTYSRYKEMNKKYLIPYLGFKEINKITALDIERMLLDIKKNNISDTTLQGIYTLCNSIFERSIKLHLIQNNPCKGVERPQRNKKQTDVLEVEEIPLLIKTLDLENEYDYMFYVAFRLTLELGLRRGELAGLTWEDISYGENVVSIHNNLIYNYGHTYMETTKTKGSTRTIYVSNELLEMLTQLNKRQEFKKNEYGEFYENNIFNDKSYDLVMRWDNGKYIHPMYYTNKIKKVVAAAGIDKTIRFHDLRHTNATLLIQQGVDFKTVQTRLGHEDINTTLNIYAHVNKEMQKNATEKLNNIFGGKLVAKK</sequence>
<organism evidence="1 2">
    <name type="scientific">Inconstantimicrobium mannanitabidum</name>
    <dbReference type="NCBI Taxonomy" id="1604901"/>
    <lineage>
        <taxon>Bacteria</taxon>
        <taxon>Bacillati</taxon>
        <taxon>Bacillota</taxon>
        <taxon>Clostridia</taxon>
        <taxon>Eubacteriales</taxon>
        <taxon>Clostridiaceae</taxon>
        <taxon>Inconstantimicrobium</taxon>
    </lineage>
</organism>
<evidence type="ECO:0000313" key="2">
    <source>
        <dbReference type="Proteomes" id="UP001058074"/>
    </source>
</evidence>
<protein>
    <submittedName>
        <fullName evidence="1">Site-specific integrase</fullName>
    </submittedName>
</protein>
<proteinExistence type="predicted"/>
<reference evidence="1" key="1">
    <citation type="journal article" date="2025" name="Int. J. Syst. Evol. Microbiol.">
        <title>Inconstantimicrobium mannanitabidum sp. nov., a novel member of the family Clostridiaceae isolated from anoxic soil under the treatment of reductive soil disinfestation.</title>
        <authorList>
            <person name="Ueki A."/>
            <person name="Tonouchi A."/>
            <person name="Honma S."/>
            <person name="Kaku N."/>
            <person name="Ueki K."/>
        </authorList>
    </citation>
    <scope>NUCLEOTIDE SEQUENCE</scope>
    <source>
        <strain evidence="1">TW13</strain>
    </source>
</reference>
<accession>A0ACB5R988</accession>
<name>A0ACB5R988_9CLOT</name>
<evidence type="ECO:0000313" key="1">
    <source>
        <dbReference type="EMBL" id="GKX65601.1"/>
    </source>
</evidence>
<comment type="caution">
    <text evidence="1">The sequence shown here is derived from an EMBL/GenBank/DDBJ whole genome shotgun (WGS) entry which is preliminary data.</text>
</comment>
<gene>
    <name evidence="1" type="ORF">rsdtw13_08590</name>
</gene>
<keyword evidence="2" id="KW-1185">Reference proteome</keyword>
<dbReference type="EMBL" id="BROD01000001">
    <property type="protein sequence ID" value="GKX65601.1"/>
    <property type="molecule type" value="Genomic_DNA"/>
</dbReference>
<dbReference type="Proteomes" id="UP001058074">
    <property type="component" value="Unassembled WGS sequence"/>
</dbReference>